<sequence>MNFNKYHFSLRPERIVFIQRDYRDGTVCKFQTKFPEELDNRIERALFEDTIKTLNNYYAEAEKISGQSYLEGCLACASAYIIFLCMETRYEKVLRCTSFNMEIACEYKSRGVQIRSDLHGSAMLTNASISVKV</sequence>
<dbReference type="Pfam" id="PF10256">
    <property type="entry name" value="Erf4"/>
    <property type="match status" value="1"/>
</dbReference>
<dbReference type="GO" id="GO:0000139">
    <property type="term" value="C:Golgi membrane"/>
    <property type="evidence" value="ECO:0007669"/>
    <property type="project" value="UniProtKB-SubCell"/>
</dbReference>
<dbReference type="GeneTree" id="ENSGT00390000000134"/>
<reference evidence="6" key="2">
    <citation type="journal article" date="2017" name="Sci. Adv.">
        <title>A tail of two voltages: Proteomic comparison of the three electric organs of the electric eel.</title>
        <authorList>
            <person name="Traeger L.L."/>
            <person name="Sabat G."/>
            <person name="Barrett-Wilt G.A."/>
            <person name="Wells G.B."/>
            <person name="Sussman M.R."/>
        </authorList>
    </citation>
    <scope>NUCLEOTIDE SEQUENCE [LARGE SCALE GENOMIC DNA]</scope>
</reference>
<keyword evidence="2" id="KW-0472">Membrane</keyword>
<evidence type="ECO:0000313" key="5">
    <source>
        <dbReference type="Ensembl" id="ENSEEEP00000005818.2"/>
    </source>
</evidence>
<protein>
    <recommendedName>
        <fullName evidence="4">Golgin subfamily A member 7/ERF4 domain-containing protein</fullName>
    </recommendedName>
</protein>
<evidence type="ECO:0000256" key="2">
    <source>
        <dbReference type="ARBA" id="ARBA00023136"/>
    </source>
</evidence>
<reference evidence="6" key="1">
    <citation type="journal article" date="2014" name="Science">
        <title>Nonhuman genetics. Genomic basis for the convergent evolution of electric organs.</title>
        <authorList>
            <person name="Gallant J.R."/>
            <person name="Traeger L.L."/>
            <person name="Volkening J.D."/>
            <person name="Moffett H."/>
            <person name="Chen P.H."/>
            <person name="Novina C.D."/>
            <person name="Phillips G.N.Jr."/>
            <person name="Anand R."/>
            <person name="Wells G.B."/>
            <person name="Pinch M."/>
            <person name="Guth R."/>
            <person name="Unguez G.A."/>
            <person name="Albert J.S."/>
            <person name="Zakon H.H."/>
            <person name="Samanta M.P."/>
            <person name="Sussman M.R."/>
        </authorList>
    </citation>
    <scope>NUCLEOTIDE SEQUENCE [LARGE SCALE GENOMIC DNA]</scope>
</reference>
<evidence type="ECO:0000256" key="1">
    <source>
        <dbReference type="ARBA" id="ARBA00007732"/>
    </source>
</evidence>
<feature type="domain" description="Golgin subfamily A member 7/ERF4" evidence="4">
    <location>
        <begin position="15"/>
        <end position="95"/>
    </location>
</feature>
<reference evidence="5" key="5">
    <citation type="submission" date="2025-09" db="UniProtKB">
        <authorList>
            <consortium name="Ensembl"/>
        </authorList>
    </citation>
    <scope>IDENTIFICATION</scope>
</reference>
<proteinExistence type="inferred from homology"/>
<reference evidence="5" key="4">
    <citation type="submission" date="2025-08" db="UniProtKB">
        <authorList>
            <consortium name="Ensembl"/>
        </authorList>
    </citation>
    <scope>IDENTIFICATION</scope>
</reference>
<reference evidence="5" key="3">
    <citation type="submission" date="2020-05" db="EMBL/GenBank/DDBJ databases">
        <title>Electrophorus electricus (electric eel) genome, fEleEle1, primary haplotype.</title>
        <authorList>
            <person name="Myers G."/>
            <person name="Meyer A."/>
            <person name="Fedrigo O."/>
            <person name="Formenti G."/>
            <person name="Rhie A."/>
            <person name="Tracey A."/>
            <person name="Sims Y."/>
            <person name="Jarvis E.D."/>
        </authorList>
    </citation>
    <scope>NUCLEOTIDE SEQUENCE [LARGE SCALE GENOMIC DNA]</scope>
</reference>
<dbReference type="AlphaFoldDB" id="A0A4W4E3M8"/>
<evidence type="ECO:0000259" key="4">
    <source>
        <dbReference type="Pfam" id="PF10256"/>
    </source>
</evidence>
<gene>
    <name evidence="5" type="primary">GOLGA7B</name>
</gene>
<dbReference type="Proteomes" id="UP000314983">
    <property type="component" value="Chromosome 11"/>
</dbReference>
<evidence type="ECO:0000256" key="3">
    <source>
        <dbReference type="ARBA" id="ARBA00037794"/>
    </source>
</evidence>
<name>A0A4W4E3M8_ELEEL</name>
<accession>A0A4W4E3M8</accession>
<dbReference type="InterPro" id="IPR051371">
    <property type="entry name" value="Ras_palmitoyltransferase"/>
</dbReference>
<comment type="subcellular location">
    <subcellularLocation>
        <location evidence="3">Golgi apparatus membrane</location>
        <topology evidence="3">Lipid-anchor</topology>
    </subcellularLocation>
</comment>
<dbReference type="PANTHER" id="PTHR13254">
    <property type="entry name" value="GOLGI AUTOANTIGEN, GOLGIN SUBFAMILY A, 7"/>
    <property type="match status" value="1"/>
</dbReference>
<comment type="similarity">
    <text evidence="1">Belongs to the ERF4 family.</text>
</comment>
<organism evidence="5 6">
    <name type="scientific">Electrophorus electricus</name>
    <name type="common">Electric eel</name>
    <name type="synonym">Gymnotus electricus</name>
    <dbReference type="NCBI Taxonomy" id="8005"/>
    <lineage>
        <taxon>Eukaryota</taxon>
        <taxon>Metazoa</taxon>
        <taxon>Chordata</taxon>
        <taxon>Craniata</taxon>
        <taxon>Vertebrata</taxon>
        <taxon>Euteleostomi</taxon>
        <taxon>Actinopterygii</taxon>
        <taxon>Neopterygii</taxon>
        <taxon>Teleostei</taxon>
        <taxon>Ostariophysi</taxon>
        <taxon>Gymnotiformes</taxon>
        <taxon>Gymnotoidei</taxon>
        <taxon>Gymnotidae</taxon>
        <taxon>Electrophorus</taxon>
    </lineage>
</organism>
<dbReference type="GO" id="GO:0006612">
    <property type="term" value="P:protein targeting to membrane"/>
    <property type="evidence" value="ECO:0007669"/>
    <property type="project" value="TreeGrafter"/>
</dbReference>
<evidence type="ECO:0000313" key="6">
    <source>
        <dbReference type="Proteomes" id="UP000314983"/>
    </source>
</evidence>
<dbReference type="PANTHER" id="PTHR13254:SF2">
    <property type="entry name" value="GOLGIN SUBFAMILY A MEMBER 7B"/>
    <property type="match status" value="1"/>
</dbReference>
<dbReference type="GO" id="GO:0002178">
    <property type="term" value="C:palmitoyltransferase complex"/>
    <property type="evidence" value="ECO:0007669"/>
    <property type="project" value="TreeGrafter"/>
</dbReference>
<keyword evidence="6" id="KW-1185">Reference proteome</keyword>
<dbReference type="InterPro" id="IPR019383">
    <property type="entry name" value="Golgin_A_7/ERF4"/>
</dbReference>
<dbReference type="Ensembl" id="ENSEEET00000005897.2">
    <property type="protein sequence ID" value="ENSEEEP00000005818.2"/>
    <property type="gene ID" value="ENSEEEG00000003050.2"/>
</dbReference>